<dbReference type="Gene3D" id="1.10.260.40">
    <property type="entry name" value="lambda repressor-like DNA-binding domains"/>
    <property type="match status" value="1"/>
</dbReference>
<dbReference type="InterPro" id="IPR010982">
    <property type="entry name" value="Lambda_DNA-bd_dom_sf"/>
</dbReference>
<dbReference type="PROSITE" id="PS50943">
    <property type="entry name" value="HTH_CROC1"/>
    <property type="match status" value="1"/>
</dbReference>
<dbReference type="Pfam" id="PF12844">
    <property type="entry name" value="HTH_19"/>
    <property type="match status" value="1"/>
</dbReference>
<dbReference type="SMART" id="SM00530">
    <property type="entry name" value="HTH_XRE"/>
    <property type="match status" value="1"/>
</dbReference>
<dbReference type="Proteomes" id="UP000030021">
    <property type="component" value="Unassembled WGS sequence"/>
</dbReference>
<evidence type="ECO:0000313" key="3">
    <source>
        <dbReference type="Proteomes" id="UP000030021"/>
    </source>
</evidence>
<dbReference type="AlphaFoldDB" id="A0A0A0HRU3"/>
<name>A0A0A0HRU3_9RHOB</name>
<accession>A0A0A0HRU3</accession>
<dbReference type="InterPro" id="IPR001387">
    <property type="entry name" value="Cro/C1-type_HTH"/>
</dbReference>
<feature type="domain" description="HTH cro/C1-type" evidence="1">
    <location>
        <begin position="47"/>
        <end position="101"/>
    </location>
</feature>
<dbReference type="HOGENOM" id="CLU_1239370_0_0_5"/>
<sequence>MSKLGILPPDTRTPEDLLRGEREENERIAGEAMQKRFAQEGAIHDNLRNYRVRLGFTKQQMAEILDVTPRTYYAYEEGHRAVPTPAIAHLAVLTGGDINEIILGRPAPRSGRAAQVAIDEAIVVLKFLAVKYPEMSMEDRYKVVRLHALEDLGGLPRMHPDIIRDFVKIVTRYKFHPEDLPAPPLHEDYGDDHEGWERDIAEWQRIVDEDLDKQDDEAPAKDL</sequence>
<reference evidence="2 3" key="1">
    <citation type="submission" date="2013-01" db="EMBL/GenBank/DDBJ databases">
        <authorList>
            <person name="Fiebig A."/>
            <person name="Goeker M."/>
            <person name="Klenk H.-P.P."/>
        </authorList>
    </citation>
    <scope>NUCLEOTIDE SEQUENCE [LARGE SCALE GENOMIC DNA]</scope>
    <source>
        <strain evidence="2 3">DSM 17069</strain>
    </source>
</reference>
<dbReference type="CDD" id="cd00093">
    <property type="entry name" value="HTH_XRE"/>
    <property type="match status" value="1"/>
</dbReference>
<protein>
    <submittedName>
        <fullName evidence="2">Putative transcriptional regulator</fullName>
    </submittedName>
</protein>
<dbReference type="PATRIC" id="fig|1288298.3.peg.268"/>
<evidence type="ECO:0000259" key="1">
    <source>
        <dbReference type="PROSITE" id="PS50943"/>
    </source>
</evidence>
<dbReference type="OrthoDB" id="7861047at2"/>
<proteinExistence type="predicted"/>
<dbReference type="SUPFAM" id="SSF47413">
    <property type="entry name" value="lambda repressor-like DNA-binding domains"/>
    <property type="match status" value="1"/>
</dbReference>
<comment type="caution">
    <text evidence="2">The sequence shown here is derived from an EMBL/GenBank/DDBJ whole genome shotgun (WGS) entry which is preliminary data.</text>
</comment>
<dbReference type="RefSeq" id="WP_037276333.1">
    <property type="nucleotide sequence ID" value="NZ_KN293991.1"/>
</dbReference>
<gene>
    <name evidence="2" type="ORF">rosmuc_00270</name>
</gene>
<dbReference type="EMBL" id="AONH01000001">
    <property type="protein sequence ID" value="KGM89676.1"/>
    <property type="molecule type" value="Genomic_DNA"/>
</dbReference>
<dbReference type="GO" id="GO:0003677">
    <property type="term" value="F:DNA binding"/>
    <property type="evidence" value="ECO:0007669"/>
    <property type="project" value="InterPro"/>
</dbReference>
<evidence type="ECO:0000313" key="2">
    <source>
        <dbReference type="EMBL" id="KGM89676.1"/>
    </source>
</evidence>
<organism evidence="2 3">
    <name type="scientific">Roseovarius mucosus DSM 17069</name>
    <dbReference type="NCBI Taxonomy" id="1288298"/>
    <lineage>
        <taxon>Bacteria</taxon>
        <taxon>Pseudomonadati</taxon>
        <taxon>Pseudomonadota</taxon>
        <taxon>Alphaproteobacteria</taxon>
        <taxon>Rhodobacterales</taxon>
        <taxon>Roseobacteraceae</taxon>
        <taxon>Roseovarius</taxon>
    </lineage>
</organism>